<evidence type="ECO:0000313" key="3">
    <source>
        <dbReference type="EMBL" id="XDP95566.1"/>
    </source>
</evidence>
<sequence>MVFISHRALQGGRGHRLAVGVMLFLFWVFLAVGLTAAAVASRVGWPARLGLGAGAVSAYLLVWWSVRFWWSAFCQGRREEAVAEPDTWPWLLPPVISGVVLVVSGVGMLSRGDGSGWFGLGFGLVIGGPSLVGVVLQVGEWFSGRSGRAPIAPAQPVEPPRPRRDWGPIGR</sequence>
<proteinExistence type="predicted"/>
<dbReference type="AlphaFoldDB" id="A0AB39LPV0"/>
<evidence type="ECO:0000256" key="1">
    <source>
        <dbReference type="SAM" id="MobiDB-lite"/>
    </source>
</evidence>
<keyword evidence="2" id="KW-0812">Transmembrane</keyword>
<accession>A0AB39LPV0</accession>
<dbReference type="EMBL" id="CP163429">
    <property type="protein sequence ID" value="XDP95566.1"/>
    <property type="molecule type" value="Genomic_DNA"/>
</dbReference>
<feature type="region of interest" description="Disordered" evidence="1">
    <location>
        <begin position="152"/>
        <end position="171"/>
    </location>
</feature>
<organism evidence="3">
    <name type="scientific">Streptomyces sp. R02</name>
    <dbReference type="NCBI Taxonomy" id="3238623"/>
    <lineage>
        <taxon>Bacteria</taxon>
        <taxon>Bacillati</taxon>
        <taxon>Actinomycetota</taxon>
        <taxon>Actinomycetes</taxon>
        <taxon>Kitasatosporales</taxon>
        <taxon>Streptomycetaceae</taxon>
        <taxon>Streptomyces</taxon>
    </lineage>
</organism>
<feature type="transmembrane region" description="Helical" evidence="2">
    <location>
        <begin position="116"/>
        <end position="138"/>
    </location>
</feature>
<gene>
    <name evidence="3" type="ORF">AB5J57_19515</name>
</gene>
<reference evidence="3" key="1">
    <citation type="submission" date="2024-07" db="EMBL/GenBank/DDBJ databases">
        <authorList>
            <person name="Yu S.T."/>
        </authorList>
    </citation>
    <scope>NUCLEOTIDE SEQUENCE</scope>
    <source>
        <strain evidence="3">R02</strain>
    </source>
</reference>
<feature type="transmembrane region" description="Helical" evidence="2">
    <location>
        <begin position="90"/>
        <end position="110"/>
    </location>
</feature>
<feature type="transmembrane region" description="Helical" evidence="2">
    <location>
        <begin position="21"/>
        <end position="43"/>
    </location>
</feature>
<feature type="compositionally biased region" description="Basic and acidic residues" evidence="1">
    <location>
        <begin position="160"/>
        <end position="171"/>
    </location>
</feature>
<name>A0AB39LPV0_9ACTN</name>
<keyword evidence="2" id="KW-1133">Transmembrane helix</keyword>
<dbReference type="RefSeq" id="WP_369157515.1">
    <property type="nucleotide sequence ID" value="NZ_CP163429.1"/>
</dbReference>
<protein>
    <submittedName>
        <fullName evidence="3">Uncharacterized protein</fullName>
    </submittedName>
</protein>
<keyword evidence="2" id="KW-0472">Membrane</keyword>
<evidence type="ECO:0000256" key="2">
    <source>
        <dbReference type="SAM" id="Phobius"/>
    </source>
</evidence>
<feature type="transmembrane region" description="Helical" evidence="2">
    <location>
        <begin position="49"/>
        <end position="70"/>
    </location>
</feature>